<evidence type="ECO:0000313" key="3">
    <source>
        <dbReference type="Proteomes" id="UP000187550"/>
    </source>
</evidence>
<dbReference type="Proteomes" id="UP000187550">
    <property type="component" value="Unassembled WGS sequence"/>
</dbReference>
<dbReference type="Pfam" id="PF00753">
    <property type="entry name" value="Lactamase_B"/>
    <property type="match status" value="1"/>
</dbReference>
<gene>
    <name evidence="2" type="ORF">SAMN05428946_0689</name>
</gene>
<dbReference type="Gene3D" id="3.60.15.10">
    <property type="entry name" value="Ribonuclease Z/Hydroxyacylglutathione hydrolase-like"/>
    <property type="match status" value="1"/>
</dbReference>
<sequence length="253" mass="28218">MGLNRGLGVTLSCYAYESDGVLLDTGAHSLRKFFRPFIQKVSPDLAAITHSHEDHSGNAAFCAEKGIPVYMNPMNAGDCARRANYPLYRKLFWGSRPAFASERMPGSFSSRTHDWRAIRTPGHAADHVALLDETTGQLFSGDLFVSVKQKVALREENIPETIRSIRAVLEHDFGEMFCCHAGHVKDGRKALTGKLEFLTSLRENVLRLHGEGRPATEIQQVLFPNSYPITRFSSGEWDSIFLITSILDEHPGQ</sequence>
<reference evidence="3" key="1">
    <citation type="submission" date="2017-01" db="EMBL/GenBank/DDBJ databases">
        <authorList>
            <person name="Varghese N."/>
            <person name="Submissions S."/>
        </authorList>
    </citation>
    <scope>NUCLEOTIDE SEQUENCE [LARGE SCALE GENOMIC DNA]</scope>
    <source>
        <strain evidence="3">MNA4</strain>
    </source>
</reference>
<dbReference type="InterPro" id="IPR036866">
    <property type="entry name" value="RibonucZ/Hydroxyglut_hydro"/>
</dbReference>
<evidence type="ECO:0000313" key="2">
    <source>
        <dbReference type="EMBL" id="SIT71143.1"/>
    </source>
</evidence>
<name>A0A1U7PI20_9BACI</name>
<dbReference type="AlphaFoldDB" id="A0A1U7PI20"/>
<evidence type="ECO:0000259" key="1">
    <source>
        <dbReference type="SMART" id="SM00849"/>
    </source>
</evidence>
<dbReference type="PANTHER" id="PTHR42951:SF21">
    <property type="entry name" value="METALLO-HYDROLASE YQJP-RELATED"/>
    <property type="match status" value="1"/>
</dbReference>
<keyword evidence="3" id="KW-1185">Reference proteome</keyword>
<feature type="domain" description="Metallo-beta-lactamase" evidence="1">
    <location>
        <begin position="10"/>
        <end position="180"/>
    </location>
</feature>
<proteinExistence type="predicted"/>
<protein>
    <submittedName>
        <fullName evidence="2">Glyoxylase, beta-lactamase superfamily II</fullName>
    </submittedName>
</protein>
<organism evidence="2 3">
    <name type="scientific">Edaphobacillus lindanitolerans</name>
    <dbReference type="NCBI Taxonomy" id="550447"/>
    <lineage>
        <taxon>Bacteria</taxon>
        <taxon>Bacillati</taxon>
        <taxon>Bacillota</taxon>
        <taxon>Bacilli</taxon>
        <taxon>Bacillales</taxon>
        <taxon>Bacillaceae</taxon>
        <taxon>Edaphobacillus</taxon>
    </lineage>
</organism>
<dbReference type="InterPro" id="IPR001279">
    <property type="entry name" value="Metallo-B-lactamas"/>
</dbReference>
<dbReference type="SUPFAM" id="SSF56281">
    <property type="entry name" value="Metallo-hydrolase/oxidoreductase"/>
    <property type="match status" value="1"/>
</dbReference>
<dbReference type="STRING" id="550447.SAMN05428946_0689"/>
<dbReference type="PANTHER" id="PTHR42951">
    <property type="entry name" value="METALLO-BETA-LACTAMASE DOMAIN-CONTAINING"/>
    <property type="match status" value="1"/>
</dbReference>
<dbReference type="SMART" id="SM00849">
    <property type="entry name" value="Lactamase_B"/>
    <property type="match status" value="1"/>
</dbReference>
<accession>A0A1U7PI20</accession>
<dbReference type="EMBL" id="FTPL01000001">
    <property type="protein sequence ID" value="SIT71143.1"/>
    <property type="molecule type" value="Genomic_DNA"/>
</dbReference>
<dbReference type="InterPro" id="IPR050855">
    <property type="entry name" value="NDM-1-like"/>
</dbReference>